<dbReference type="SUPFAM" id="SSF49899">
    <property type="entry name" value="Concanavalin A-like lectins/glucanases"/>
    <property type="match status" value="1"/>
</dbReference>
<keyword evidence="3" id="KW-1185">Reference proteome</keyword>
<dbReference type="GO" id="GO:0009251">
    <property type="term" value="P:glucan catabolic process"/>
    <property type="evidence" value="ECO:0007669"/>
    <property type="project" value="TreeGrafter"/>
</dbReference>
<dbReference type="EMBL" id="ML976012">
    <property type="protein sequence ID" value="KAF1945102.1"/>
    <property type="molecule type" value="Genomic_DNA"/>
</dbReference>
<dbReference type="InterPro" id="IPR050546">
    <property type="entry name" value="Glycosyl_Hydrlase_16"/>
</dbReference>
<sequence length="325" mass="36015">MAILHVFFVLASVLHLTLGYELKAKYNASNFFDNSSFQFYTGNDRFTDGFALYVSKEEATSLGLAQIKDNKVYVGVDTASVVDSPTPGQGKGRKSIRLEGIDTFDGGLIISDFDHLPSSACGQWPAFWLLHDDHHDEHWYSEIDLIEGLSLNTWNELSLFTSIQPCTMRDNGGSGKTRPGLDCVRRSNERGCGVNAPDGTFDKPVNDNRGGIWATQVEADGIKTWFFARGHEPLDIGSDSPDPSKWGTPVMNFVPDHCDMQTAFRKMKIVINISFCGSHAGGEAWDGYTHCAKQTGVHTCEEYVAKNPNAFADVYFLINSVKIYE</sequence>
<reference evidence="2" key="1">
    <citation type="journal article" date="2020" name="Stud. Mycol.">
        <title>101 Dothideomycetes genomes: a test case for predicting lifestyles and emergence of pathogens.</title>
        <authorList>
            <person name="Haridas S."/>
            <person name="Albert R."/>
            <person name="Binder M."/>
            <person name="Bloem J."/>
            <person name="Labutti K."/>
            <person name="Salamov A."/>
            <person name="Andreopoulos B."/>
            <person name="Baker S."/>
            <person name="Barry K."/>
            <person name="Bills G."/>
            <person name="Bluhm B."/>
            <person name="Cannon C."/>
            <person name="Castanera R."/>
            <person name="Culley D."/>
            <person name="Daum C."/>
            <person name="Ezra D."/>
            <person name="Gonzalez J."/>
            <person name="Henrissat B."/>
            <person name="Kuo A."/>
            <person name="Liang C."/>
            <person name="Lipzen A."/>
            <person name="Lutzoni F."/>
            <person name="Magnuson J."/>
            <person name="Mondo S."/>
            <person name="Nolan M."/>
            <person name="Ohm R."/>
            <person name="Pangilinan J."/>
            <person name="Park H.-J."/>
            <person name="Ramirez L."/>
            <person name="Alfaro M."/>
            <person name="Sun H."/>
            <person name="Tritt A."/>
            <person name="Yoshinaga Y."/>
            <person name="Zwiers L.-H."/>
            <person name="Turgeon B."/>
            <person name="Goodwin S."/>
            <person name="Spatafora J."/>
            <person name="Crous P."/>
            <person name="Grigoriev I."/>
        </authorList>
    </citation>
    <scope>NUCLEOTIDE SEQUENCE</scope>
    <source>
        <strain evidence="2">CBS 161.51</strain>
    </source>
</reference>
<dbReference type="InterPro" id="IPR013320">
    <property type="entry name" value="ConA-like_dom_sf"/>
</dbReference>
<dbReference type="OrthoDB" id="192832at2759"/>
<name>A0A6A5SZK1_9PLEO</name>
<accession>A0A6A5SZK1</accession>
<feature type="chain" id="PRO_5025609097" description="GH16 domain-containing protein" evidence="1">
    <location>
        <begin position="20"/>
        <end position="325"/>
    </location>
</feature>
<evidence type="ECO:0000313" key="3">
    <source>
        <dbReference type="Proteomes" id="UP000800038"/>
    </source>
</evidence>
<dbReference type="PANTHER" id="PTHR10963">
    <property type="entry name" value="GLYCOSYL HYDROLASE-RELATED"/>
    <property type="match status" value="1"/>
</dbReference>
<evidence type="ECO:0000256" key="1">
    <source>
        <dbReference type="SAM" id="SignalP"/>
    </source>
</evidence>
<proteinExistence type="predicted"/>
<keyword evidence="1" id="KW-0732">Signal</keyword>
<dbReference type="Pfam" id="PF26113">
    <property type="entry name" value="GH16_XgeA"/>
    <property type="match status" value="1"/>
</dbReference>
<feature type="non-terminal residue" evidence="2">
    <location>
        <position position="325"/>
    </location>
</feature>
<gene>
    <name evidence="2" type="ORF">EJ02DRAFT_297452</name>
</gene>
<feature type="signal peptide" evidence="1">
    <location>
        <begin position="1"/>
        <end position="19"/>
    </location>
</feature>
<protein>
    <recommendedName>
        <fullName evidence="4">GH16 domain-containing protein</fullName>
    </recommendedName>
</protein>
<evidence type="ECO:0000313" key="2">
    <source>
        <dbReference type="EMBL" id="KAF1945102.1"/>
    </source>
</evidence>
<dbReference type="Gene3D" id="2.60.120.200">
    <property type="match status" value="1"/>
</dbReference>
<dbReference type="Proteomes" id="UP000800038">
    <property type="component" value="Unassembled WGS sequence"/>
</dbReference>
<dbReference type="AlphaFoldDB" id="A0A6A5SZK1"/>
<dbReference type="PANTHER" id="PTHR10963:SF24">
    <property type="entry name" value="GLYCOSIDASE C21B10.07-RELATED"/>
    <property type="match status" value="1"/>
</dbReference>
<evidence type="ECO:0008006" key="4">
    <source>
        <dbReference type="Google" id="ProtNLM"/>
    </source>
</evidence>
<organism evidence="2 3">
    <name type="scientific">Clathrospora elynae</name>
    <dbReference type="NCBI Taxonomy" id="706981"/>
    <lineage>
        <taxon>Eukaryota</taxon>
        <taxon>Fungi</taxon>
        <taxon>Dikarya</taxon>
        <taxon>Ascomycota</taxon>
        <taxon>Pezizomycotina</taxon>
        <taxon>Dothideomycetes</taxon>
        <taxon>Pleosporomycetidae</taxon>
        <taxon>Pleosporales</taxon>
        <taxon>Diademaceae</taxon>
        <taxon>Clathrospora</taxon>
    </lineage>
</organism>